<dbReference type="Proteomes" id="UP001556367">
    <property type="component" value="Unassembled WGS sequence"/>
</dbReference>
<evidence type="ECO:0000256" key="1">
    <source>
        <dbReference type="SAM" id="Phobius"/>
    </source>
</evidence>
<proteinExistence type="predicted"/>
<protein>
    <recommendedName>
        <fullName evidence="4">Integral membrane protein</fullName>
    </recommendedName>
</protein>
<feature type="transmembrane region" description="Helical" evidence="1">
    <location>
        <begin position="56"/>
        <end position="77"/>
    </location>
</feature>
<dbReference type="EMBL" id="JASNQZ010000004">
    <property type="protein sequence ID" value="KAL0958238.1"/>
    <property type="molecule type" value="Genomic_DNA"/>
</dbReference>
<sequence>MDCGNPETRCSAGQDNKSPPYPGLLMIFNVTRILGLVLLVVISSTAYFARLRRLSTWFHLHLTWIMYCITGLLNLGHQSGPEPPFSLCLFQAMMIPSTAALTMCACLTFSIELYQLVAYALQGRLIKATFRLWLFVIPYVAHFIVSVLVLVIGLKTPAIITRQHNLMFCRIESRIPVIVSSSVTACATMVAFFYIGLTARLLHRNWHATALFNLKHDMQIRAMFIRFSIFSVWPAAALVVSILTICAGQKAFEAESNKSSVLDVSEGFAPLFFAVIFGTQTDILRSWVFWKKS</sequence>
<keyword evidence="3" id="KW-1185">Reference proteome</keyword>
<feature type="transmembrane region" description="Helical" evidence="1">
    <location>
        <begin position="174"/>
        <end position="202"/>
    </location>
</feature>
<comment type="caution">
    <text evidence="2">The sequence shown here is derived from an EMBL/GenBank/DDBJ whole genome shotgun (WGS) entry which is preliminary data.</text>
</comment>
<keyword evidence="1" id="KW-1133">Transmembrane helix</keyword>
<keyword evidence="1" id="KW-0472">Membrane</keyword>
<feature type="transmembrane region" description="Helical" evidence="1">
    <location>
        <begin position="89"/>
        <end position="111"/>
    </location>
</feature>
<accession>A0ABR3JSH7</accession>
<reference evidence="3" key="1">
    <citation type="submission" date="2024-06" db="EMBL/GenBank/DDBJ databases">
        <title>Multi-omics analyses provide insights into the biosynthesis of the anticancer antibiotic pleurotin in Hohenbuehelia grisea.</title>
        <authorList>
            <person name="Weaver J.A."/>
            <person name="Alberti F."/>
        </authorList>
    </citation>
    <scope>NUCLEOTIDE SEQUENCE [LARGE SCALE GENOMIC DNA]</scope>
    <source>
        <strain evidence="3">T-177</strain>
    </source>
</reference>
<feature type="transmembrane region" description="Helical" evidence="1">
    <location>
        <begin position="267"/>
        <end position="290"/>
    </location>
</feature>
<evidence type="ECO:0000313" key="3">
    <source>
        <dbReference type="Proteomes" id="UP001556367"/>
    </source>
</evidence>
<organism evidence="2 3">
    <name type="scientific">Hohenbuehelia grisea</name>
    <dbReference type="NCBI Taxonomy" id="104357"/>
    <lineage>
        <taxon>Eukaryota</taxon>
        <taxon>Fungi</taxon>
        <taxon>Dikarya</taxon>
        <taxon>Basidiomycota</taxon>
        <taxon>Agaricomycotina</taxon>
        <taxon>Agaricomycetes</taxon>
        <taxon>Agaricomycetidae</taxon>
        <taxon>Agaricales</taxon>
        <taxon>Pleurotineae</taxon>
        <taxon>Pleurotaceae</taxon>
        <taxon>Hohenbuehelia</taxon>
    </lineage>
</organism>
<feature type="transmembrane region" description="Helical" evidence="1">
    <location>
        <begin position="223"/>
        <end position="247"/>
    </location>
</feature>
<feature type="transmembrane region" description="Helical" evidence="1">
    <location>
        <begin position="132"/>
        <end position="154"/>
    </location>
</feature>
<name>A0ABR3JSH7_9AGAR</name>
<evidence type="ECO:0008006" key="4">
    <source>
        <dbReference type="Google" id="ProtNLM"/>
    </source>
</evidence>
<feature type="transmembrane region" description="Helical" evidence="1">
    <location>
        <begin position="24"/>
        <end position="49"/>
    </location>
</feature>
<keyword evidence="1" id="KW-0812">Transmembrane</keyword>
<evidence type="ECO:0000313" key="2">
    <source>
        <dbReference type="EMBL" id="KAL0958238.1"/>
    </source>
</evidence>
<gene>
    <name evidence="2" type="ORF">HGRIS_000394</name>
</gene>